<name>A0AAX6EL87_IRIPA</name>
<reference evidence="4" key="1">
    <citation type="journal article" date="2023" name="GigaByte">
        <title>Genome assembly of the bearded iris, Iris pallida Lam.</title>
        <authorList>
            <person name="Bruccoleri R.E."/>
            <person name="Oakeley E.J."/>
            <person name="Faust A.M.E."/>
            <person name="Altorfer M."/>
            <person name="Dessus-Babus S."/>
            <person name="Burckhardt D."/>
            <person name="Oertli M."/>
            <person name="Naumann U."/>
            <person name="Petersen F."/>
            <person name="Wong J."/>
        </authorList>
    </citation>
    <scope>NUCLEOTIDE SEQUENCE</scope>
    <source>
        <strain evidence="4">GSM-AAB239-AS_SAM_17_03QT</strain>
    </source>
</reference>
<dbReference type="InterPro" id="IPR055780">
    <property type="entry name" value="DUF7356"/>
</dbReference>
<feature type="region of interest" description="Disordered" evidence="1">
    <location>
        <begin position="247"/>
        <end position="297"/>
    </location>
</feature>
<evidence type="ECO:0000313" key="5">
    <source>
        <dbReference type="Proteomes" id="UP001140949"/>
    </source>
</evidence>
<feature type="compositionally biased region" description="Basic and acidic residues" evidence="1">
    <location>
        <begin position="43"/>
        <end position="55"/>
    </location>
</feature>
<dbReference type="EMBL" id="JANAVB010035817">
    <property type="protein sequence ID" value="KAJ6804776.1"/>
    <property type="molecule type" value="Genomic_DNA"/>
</dbReference>
<dbReference type="Pfam" id="PF24053">
    <property type="entry name" value="DUF7356"/>
    <property type="match status" value="1"/>
</dbReference>
<reference evidence="4" key="2">
    <citation type="submission" date="2023-04" db="EMBL/GenBank/DDBJ databases">
        <authorList>
            <person name="Bruccoleri R.E."/>
            <person name="Oakeley E.J."/>
            <person name="Faust A.-M."/>
            <person name="Dessus-Babus S."/>
            <person name="Altorfer M."/>
            <person name="Burckhardt D."/>
            <person name="Oertli M."/>
            <person name="Naumann U."/>
            <person name="Petersen F."/>
            <person name="Wong J."/>
        </authorList>
    </citation>
    <scope>NUCLEOTIDE SEQUENCE</scope>
    <source>
        <strain evidence="4">GSM-AAB239-AS_SAM_17_03QT</strain>
        <tissue evidence="4">Leaf</tissue>
    </source>
</reference>
<keyword evidence="5" id="KW-1185">Reference proteome</keyword>
<evidence type="ECO:0000259" key="3">
    <source>
        <dbReference type="Pfam" id="PF24053"/>
    </source>
</evidence>
<feature type="chain" id="PRO_5043859019" description="DUF7356 domain-containing protein" evidence="2">
    <location>
        <begin position="24"/>
        <end position="297"/>
    </location>
</feature>
<feature type="compositionally biased region" description="Polar residues" evidence="1">
    <location>
        <begin position="263"/>
        <end position="284"/>
    </location>
</feature>
<dbReference type="PANTHER" id="PTHR34200">
    <property type="entry name" value="DENTIN SIALOPHOSPHOPROTEIN-LIKE ISOFORM X1"/>
    <property type="match status" value="1"/>
</dbReference>
<feature type="compositionally biased region" description="Acidic residues" evidence="1">
    <location>
        <begin position="251"/>
        <end position="260"/>
    </location>
</feature>
<feature type="region of interest" description="Disordered" evidence="1">
    <location>
        <begin position="22"/>
        <end position="71"/>
    </location>
</feature>
<accession>A0AAX6EL87</accession>
<sequence>METTRLLLPVLLLVFAILRSSNASGSPSPSPAYLPIPKGSGRPKPEPKNEGRKNGNSELAGGPSGSGKAAAEAENCDASSLETCHGGQDFVACLRHPKTDSKGLVLLVQNKGENNLSVFVEVSASFKVDSRSVNLTKHGAEKMNVPGDATNNLKIVLNSGKEHCVLEITSSVPGWNPLQQYTAQLTPTNGAYFVFASLAVAAGVWACCKFARKGRRVDAGVPYQQLEMGAQTQQSGSAVVEASMADGWDQGWDDDWDEEEGTTRPSNTSHSNGNVSSNGLTSRTANKKNDWDVDWDD</sequence>
<proteinExistence type="predicted"/>
<evidence type="ECO:0000256" key="2">
    <source>
        <dbReference type="SAM" id="SignalP"/>
    </source>
</evidence>
<dbReference type="AlphaFoldDB" id="A0AAX6EL87"/>
<feature type="domain" description="DUF7356" evidence="3">
    <location>
        <begin position="71"/>
        <end position="172"/>
    </location>
</feature>
<feature type="signal peptide" evidence="2">
    <location>
        <begin position="1"/>
        <end position="23"/>
    </location>
</feature>
<evidence type="ECO:0000313" key="4">
    <source>
        <dbReference type="EMBL" id="KAJ6804776.1"/>
    </source>
</evidence>
<gene>
    <name evidence="4" type="ORF">M6B38_184705</name>
</gene>
<evidence type="ECO:0000256" key="1">
    <source>
        <dbReference type="SAM" id="MobiDB-lite"/>
    </source>
</evidence>
<protein>
    <recommendedName>
        <fullName evidence="3">DUF7356 domain-containing protein</fullName>
    </recommendedName>
</protein>
<dbReference type="PANTHER" id="PTHR34200:SF2">
    <property type="entry name" value="TRANSMEMBRANE PROTEIN"/>
    <property type="match status" value="1"/>
</dbReference>
<dbReference type="Proteomes" id="UP001140949">
    <property type="component" value="Unassembled WGS sequence"/>
</dbReference>
<keyword evidence="2" id="KW-0732">Signal</keyword>
<organism evidence="4 5">
    <name type="scientific">Iris pallida</name>
    <name type="common">Sweet iris</name>
    <dbReference type="NCBI Taxonomy" id="29817"/>
    <lineage>
        <taxon>Eukaryota</taxon>
        <taxon>Viridiplantae</taxon>
        <taxon>Streptophyta</taxon>
        <taxon>Embryophyta</taxon>
        <taxon>Tracheophyta</taxon>
        <taxon>Spermatophyta</taxon>
        <taxon>Magnoliopsida</taxon>
        <taxon>Liliopsida</taxon>
        <taxon>Asparagales</taxon>
        <taxon>Iridaceae</taxon>
        <taxon>Iridoideae</taxon>
        <taxon>Irideae</taxon>
        <taxon>Iris</taxon>
    </lineage>
</organism>
<comment type="caution">
    <text evidence="4">The sequence shown here is derived from an EMBL/GenBank/DDBJ whole genome shotgun (WGS) entry which is preliminary data.</text>
</comment>